<dbReference type="EMBL" id="PXYK01000029">
    <property type="protein sequence ID" value="PSJ54880.1"/>
    <property type="molecule type" value="Genomic_DNA"/>
</dbReference>
<dbReference type="RefSeq" id="WP_106774757.1">
    <property type="nucleotide sequence ID" value="NZ_PXYK01000029.1"/>
</dbReference>
<reference evidence="1 2" key="1">
    <citation type="submission" date="2018-03" db="EMBL/GenBank/DDBJ databases">
        <title>The draft genome of Mesorhizobium sp. 6GN-30.</title>
        <authorList>
            <person name="Liu L."/>
            <person name="Li L."/>
            <person name="Wang T."/>
            <person name="Zhang X."/>
            <person name="Liang L."/>
        </authorList>
    </citation>
    <scope>NUCLEOTIDE SEQUENCE [LARGE SCALE GENOMIC DNA]</scope>
    <source>
        <strain evidence="1 2">6GN30</strain>
    </source>
</reference>
<proteinExistence type="predicted"/>
<dbReference type="Gene3D" id="3.10.129.10">
    <property type="entry name" value="Hotdog Thioesterase"/>
    <property type="match status" value="1"/>
</dbReference>
<dbReference type="CDD" id="cd00586">
    <property type="entry name" value="4HBT"/>
    <property type="match status" value="1"/>
</dbReference>
<name>A0A2P7RXD3_9HYPH</name>
<dbReference type="PANTHER" id="PTHR12475:SF4">
    <property type="entry name" value="PROTEIN THEM6"/>
    <property type="match status" value="1"/>
</dbReference>
<dbReference type="InterPro" id="IPR051490">
    <property type="entry name" value="THEM6_lcsJ_thioesterase"/>
</dbReference>
<protein>
    <submittedName>
        <fullName evidence="1">4-hydroxybenzoyl-CoA thioesterase</fullName>
    </submittedName>
</protein>
<dbReference type="PANTHER" id="PTHR12475">
    <property type="match status" value="1"/>
</dbReference>
<dbReference type="Proteomes" id="UP000241229">
    <property type="component" value="Unassembled WGS sequence"/>
</dbReference>
<dbReference type="InterPro" id="IPR029069">
    <property type="entry name" value="HotDog_dom_sf"/>
</dbReference>
<sequence length="181" mass="20204">MYVWARFARVTATAKSRGAYSVGSESRLAFRCLPTDIDFNLHLNNARYMMLADLGRIDIFLRSGVWALARERGWAPMLGGLQTAFVREIRLWQRFEVVSSLETWEGTAVIGRHSFVLEDGTTAAIIATTAGVYDRPGRRFIPMDELMRLLGQEAAPRLPTEAERAFIASHAGLRELAKTGG</sequence>
<evidence type="ECO:0000313" key="1">
    <source>
        <dbReference type="EMBL" id="PSJ54880.1"/>
    </source>
</evidence>
<organism evidence="1 2">
    <name type="scientific">Kumtagia ephedrae</name>
    <dbReference type="NCBI Taxonomy" id="2116701"/>
    <lineage>
        <taxon>Bacteria</taxon>
        <taxon>Pseudomonadati</taxon>
        <taxon>Pseudomonadota</taxon>
        <taxon>Alphaproteobacteria</taxon>
        <taxon>Hyphomicrobiales</taxon>
        <taxon>Phyllobacteriaceae</taxon>
        <taxon>Kumtagia</taxon>
    </lineage>
</organism>
<dbReference type="SUPFAM" id="SSF54637">
    <property type="entry name" value="Thioesterase/thiol ester dehydrase-isomerase"/>
    <property type="match status" value="1"/>
</dbReference>
<dbReference type="Pfam" id="PF13279">
    <property type="entry name" value="4HBT_2"/>
    <property type="match status" value="1"/>
</dbReference>
<keyword evidence="2" id="KW-1185">Reference proteome</keyword>
<comment type="caution">
    <text evidence="1">The sequence shown here is derived from an EMBL/GenBank/DDBJ whole genome shotgun (WGS) entry which is preliminary data.</text>
</comment>
<gene>
    <name evidence="1" type="ORF">C7I84_24060</name>
</gene>
<dbReference type="AlphaFoldDB" id="A0A2P7RXD3"/>
<dbReference type="OrthoDB" id="3727779at2"/>
<evidence type="ECO:0000313" key="2">
    <source>
        <dbReference type="Proteomes" id="UP000241229"/>
    </source>
</evidence>
<accession>A0A2P7RXD3</accession>